<dbReference type="PROSITE" id="PS50234">
    <property type="entry name" value="VWFA"/>
    <property type="match status" value="1"/>
</dbReference>
<dbReference type="SUPFAM" id="SSF53300">
    <property type="entry name" value="vWA-like"/>
    <property type="match status" value="1"/>
</dbReference>
<reference evidence="1" key="1">
    <citation type="journal article" date="2016" name="Nat. Genet.">
        <title>A high-quality carrot genome assembly provides new insights into carotenoid accumulation and asterid genome evolution.</title>
        <authorList>
            <person name="Iorizzo M."/>
            <person name="Ellison S."/>
            <person name="Senalik D."/>
            <person name="Zeng P."/>
            <person name="Satapoomin P."/>
            <person name="Huang J."/>
            <person name="Bowman M."/>
            <person name="Iovene M."/>
            <person name="Sanseverino W."/>
            <person name="Cavagnaro P."/>
            <person name="Yildiz M."/>
            <person name="Macko-Podgorni A."/>
            <person name="Moranska E."/>
            <person name="Grzebelus E."/>
            <person name="Grzebelus D."/>
            <person name="Ashrafi H."/>
            <person name="Zheng Z."/>
            <person name="Cheng S."/>
            <person name="Spooner D."/>
            <person name="Van Deynze A."/>
            <person name="Simon P."/>
        </authorList>
    </citation>
    <scope>NUCLEOTIDE SEQUENCE</scope>
    <source>
        <tissue evidence="1">Leaf</tissue>
    </source>
</reference>
<dbReference type="InterPro" id="IPR002035">
    <property type="entry name" value="VWF_A"/>
</dbReference>
<evidence type="ECO:0000313" key="2">
    <source>
        <dbReference type="Proteomes" id="UP000077755"/>
    </source>
</evidence>
<dbReference type="Pfam" id="PF14624">
    <property type="entry name" value="Vwaint"/>
    <property type="match status" value="1"/>
</dbReference>
<organism evidence="1 2">
    <name type="scientific">Daucus carota subsp. sativus</name>
    <name type="common">Carrot</name>
    <dbReference type="NCBI Taxonomy" id="79200"/>
    <lineage>
        <taxon>Eukaryota</taxon>
        <taxon>Viridiplantae</taxon>
        <taxon>Streptophyta</taxon>
        <taxon>Embryophyta</taxon>
        <taxon>Tracheophyta</taxon>
        <taxon>Spermatophyta</taxon>
        <taxon>Magnoliopsida</taxon>
        <taxon>eudicotyledons</taxon>
        <taxon>Gunneridae</taxon>
        <taxon>Pentapetalae</taxon>
        <taxon>asterids</taxon>
        <taxon>campanulids</taxon>
        <taxon>Apiales</taxon>
        <taxon>Apiaceae</taxon>
        <taxon>Apioideae</taxon>
        <taxon>Scandiceae</taxon>
        <taxon>Daucinae</taxon>
        <taxon>Daucus</taxon>
        <taxon>Daucus sect. Daucus</taxon>
    </lineage>
</organism>
<dbReference type="Pfam" id="PF00092">
    <property type="entry name" value="VWA"/>
    <property type="match status" value="1"/>
</dbReference>
<dbReference type="InterPro" id="IPR051266">
    <property type="entry name" value="CLCR"/>
</dbReference>
<dbReference type="OrthoDB" id="687730at2759"/>
<accession>A0A175YEA3</accession>
<dbReference type="Gene3D" id="3.40.50.410">
    <property type="entry name" value="von Willebrand factor, type A domain"/>
    <property type="match status" value="1"/>
</dbReference>
<dbReference type="EMBL" id="CP093351">
    <property type="protein sequence ID" value="WOH14263.1"/>
    <property type="molecule type" value="Genomic_DNA"/>
</dbReference>
<dbReference type="PANTHER" id="PTHR10579">
    <property type="entry name" value="CALCIUM-ACTIVATED CHLORIDE CHANNEL REGULATOR"/>
    <property type="match status" value="1"/>
</dbReference>
<dbReference type="AlphaFoldDB" id="A0A175YEA3"/>
<dbReference type="PANTHER" id="PTHR10579:SF129">
    <property type="entry name" value="OS01G0640200 PROTEIN"/>
    <property type="match status" value="1"/>
</dbReference>
<dbReference type="InterPro" id="IPR032838">
    <property type="entry name" value="Vwaint_dom"/>
</dbReference>
<dbReference type="KEGG" id="dcr:108200516"/>
<dbReference type="OMA" id="GIWDEGG"/>
<sequence length="527" mass="58045">MSFNDDEQIVSTENPAAGDLADEFKGGNAKRRIMNAPTAPLKECNFRVLLELTGQANLNHRAGLDLVTVLDVSGSMQGDRIEKLKKAMEFVVKKLSPVDRLSVVTFSLVANRLCPLRQMNESSKVDVIKLINKIAADGATNITDGLQMGLKVLNDRQFKDGRSVGIMLMSDGEQNTGGDAALVQVSGVPVYTFGFGTGSQDPEKMANLLTAIAKNSGEGTYSDVQKTDDLGLAFASCLGGLLTVAVEDLRLTFSPESNSIVQSVSAGDYPQSRDKENDVLSPITVKFGTLYDKETRKVIVDLALPKVTEDISLQVLRVTYKYRNASGRELRYPPLSARVKRTADFKDDEDGEEDEVVVEGTRVETAKMMKDARELADNKKMDDAKKVLDNAQNMLDNVQVDDTRLLEMLKREVGQLLEYLQKPDLYIKHGRSFALSSELSHDRQRFAARGDIEKLRLFSTPRMDAYQEQAKTFIKDPTKPVPTVEEDEKKEIAADPLGPIKGPLGFLLEQIFVAVKAIESLVTSGGR</sequence>
<protein>
    <submittedName>
        <fullName evidence="1">Uncharacterized protein</fullName>
    </submittedName>
</protein>
<name>A0A175YEA3_DAUCS</name>
<evidence type="ECO:0000313" key="1">
    <source>
        <dbReference type="EMBL" id="WOH14263.1"/>
    </source>
</evidence>
<gene>
    <name evidence="1" type="ORF">DCAR_0933782</name>
</gene>
<dbReference type="SMART" id="SM00327">
    <property type="entry name" value="VWA"/>
    <property type="match status" value="1"/>
</dbReference>
<proteinExistence type="predicted"/>
<reference evidence="1" key="2">
    <citation type="submission" date="2022-03" db="EMBL/GenBank/DDBJ databases">
        <title>Draft title - Genomic analysis of global carrot germplasm unveils the trajectory of domestication and the origin of high carotenoid orange carrot.</title>
        <authorList>
            <person name="Iorizzo M."/>
            <person name="Ellison S."/>
            <person name="Senalik D."/>
            <person name="Macko-Podgorni A."/>
            <person name="Grzebelus D."/>
            <person name="Bostan H."/>
            <person name="Rolling W."/>
            <person name="Curaba J."/>
            <person name="Simon P."/>
        </authorList>
    </citation>
    <scope>NUCLEOTIDE SEQUENCE</scope>
    <source>
        <tissue evidence="1">Leaf</tissue>
    </source>
</reference>
<dbReference type="Proteomes" id="UP000077755">
    <property type="component" value="Chromosome 9"/>
</dbReference>
<dbReference type="Gramene" id="KZM81727">
    <property type="protein sequence ID" value="KZM81727"/>
    <property type="gene ID" value="DCAR_029340"/>
</dbReference>
<keyword evidence="2" id="KW-1185">Reference proteome</keyword>
<dbReference type="InterPro" id="IPR036465">
    <property type="entry name" value="vWFA_dom_sf"/>
</dbReference>